<protein>
    <recommendedName>
        <fullName evidence="3">Mitochondrial GTPase 1</fullName>
    </recommendedName>
</protein>
<dbReference type="FunFam" id="1.10.1580.10:FF:000009">
    <property type="entry name" value="Mitochondrial GTPase 1"/>
    <property type="match status" value="1"/>
</dbReference>
<evidence type="ECO:0000256" key="3">
    <source>
        <dbReference type="PIRNR" id="PIRNR006230"/>
    </source>
</evidence>
<dbReference type="EMBL" id="JAPQKN010000001">
    <property type="protein sequence ID" value="KAJ5176668.1"/>
    <property type="molecule type" value="Genomic_DNA"/>
</dbReference>
<dbReference type="PANTHER" id="PTHR45782">
    <property type="entry name" value="MITOCHONDRIAL RIBOSOME-ASSOCIATED GTPASE 1"/>
    <property type="match status" value="1"/>
</dbReference>
<dbReference type="Gene3D" id="3.40.50.300">
    <property type="entry name" value="P-loop containing nucleotide triphosphate hydrolases"/>
    <property type="match status" value="1"/>
</dbReference>
<dbReference type="GO" id="GO:0005743">
    <property type="term" value="C:mitochondrial inner membrane"/>
    <property type="evidence" value="ECO:0007669"/>
    <property type="project" value="UniProtKB-SubCell"/>
</dbReference>
<dbReference type="RefSeq" id="XP_056548276.1">
    <property type="nucleotide sequence ID" value="XM_056684670.1"/>
</dbReference>
<evidence type="ECO:0000256" key="1">
    <source>
        <dbReference type="ARBA" id="ARBA00022741"/>
    </source>
</evidence>
<evidence type="ECO:0000259" key="6">
    <source>
        <dbReference type="Pfam" id="PF01926"/>
    </source>
</evidence>
<evidence type="ECO:0000256" key="5">
    <source>
        <dbReference type="SAM" id="MobiDB-lite"/>
    </source>
</evidence>
<reference evidence="7" key="2">
    <citation type="journal article" date="2023" name="IMA Fungus">
        <title>Comparative genomic study of the Penicillium genus elucidates a diverse pangenome and 15 lateral gene transfer events.</title>
        <authorList>
            <person name="Petersen C."/>
            <person name="Sorensen T."/>
            <person name="Nielsen M.R."/>
            <person name="Sondergaard T.E."/>
            <person name="Sorensen J.L."/>
            <person name="Fitzpatrick D.A."/>
            <person name="Frisvad J.C."/>
            <person name="Nielsen K.L."/>
        </authorList>
    </citation>
    <scope>NUCLEOTIDE SEQUENCE</scope>
    <source>
        <strain evidence="7">IBT 26290</strain>
    </source>
</reference>
<keyword evidence="2 3" id="KW-0342">GTP-binding</keyword>
<keyword evidence="1 3" id="KW-0547">Nucleotide-binding</keyword>
<dbReference type="Gene3D" id="1.10.1580.10">
    <property type="match status" value="1"/>
</dbReference>
<dbReference type="Pfam" id="PF01926">
    <property type="entry name" value="MMR_HSR1"/>
    <property type="match status" value="1"/>
</dbReference>
<reference evidence="7" key="1">
    <citation type="submission" date="2022-11" db="EMBL/GenBank/DDBJ databases">
        <authorList>
            <person name="Petersen C."/>
        </authorList>
    </citation>
    <scope>NUCLEOTIDE SEQUENCE</scope>
    <source>
        <strain evidence="7">IBT 26290</strain>
    </source>
</reference>
<evidence type="ECO:0000256" key="4">
    <source>
        <dbReference type="PIRSR" id="PIRSR006230-1"/>
    </source>
</evidence>
<feature type="binding site" evidence="4">
    <location>
        <position position="197"/>
    </location>
    <ligand>
        <name>GTP</name>
        <dbReference type="ChEBI" id="CHEBI:37565"/>
    </ligand>
</feature>
<keyword evidence="3" id="KW-0496">Mitochondrion</keyword>
<dbReference type="GO" id="GO:0032543">
    <property type="term" value="P:mitochondrial translation"/>
    <property type="evidence" value="ECO:0007669"/>
    <property type="project" value="TreeGrafter"/>
</dbReference>
<sequence length="341" mass="38089">MAQFVPRQVFPHYGAIPRSYFLGHHRAGLSKMKNMLSSIDYVVECRDYRAPVTSINPMFEEALGKKRRLVVYTKRDLGSIPQSPARQVIERKVRSFDPTSAVFFVSTSTRADVAQIIKHLRNDAEAPDKLVGCRVMVVGMPNVGKSTLINHLRNHGVGKAKALKTGGQPGITRKIASPVKIIERENGSHVYVLDTPGVFMPYVADAENMLKLALCGCVKDAVISPVTLVDYLLYKVNLHDTQAYKRWSEPTNEVMPLLESFAQQTGLLGKGGVPNIDGAALHFIQKWRAGELGRFMLDDLDEEQRRRDDPEQTARLSMSQALKIERTTRKNKSDVNSNSSL</sequence>
<name>A0A9W9IH73_9EURO</name>
<dbReference type="SUPFAM" id="SSF52540">
    <property type="entry name" value="P-loop containing nucleoside triphosphate hydrolases"/>
    <property type="match status" value="1"/>
</dbReference>
<dbReference type="InterPro" id="IPR016478">
    <property type="entry name" value="GTPase_MTG1"/>
</dbReference>
<dbReference type="InterPro" id="IPR027417">
    <property type="entry name" value="P-loop_NTPase"/>
</dbReference>
<evidence type="ECO:0000313" key="7">
    <source>
        <dbReference type="EMBL" id="KAJ5176668.1"/>
    </source>
</evidence>
<comment type="caution">
    <text evidence="7">The sequence shown here is derived from an EMBL/GenBank/DDBJ whole genome shotgun (WGS) entry which is preliminary data.</text>
</comment>
<gene>
    <name evidence="7" type="ORF">N7482_002545</name>
</gene>
<dbReference type="AlphaFoldDB" id="A0A9W9IH73"/>
<keyword evidence="8" id="KW-1185">Reference proteome</keyword>
<comment type="similarity">
    <text evidence="3">Belongs to the TRAFAC class YlqF/YawG GTPase family. MTG1 subfamily.</text>
</comment>
<dbReference type="PIRSF" id="PIRSF006230">
    <property type="entry name" value="MG442"/>
    <property type="match status" value="1"/>
</dbReference>
<feature type="region of interest" description="Disordered" evidence="5">
    <location>
        <begin position="303"/>
        <end position="341"/>
    </location>
</feature>
<dbReference type="InterPro" id="IPR023179">
    <property type="entry name" value="GTP-bd_ortho_bundle_sf"/>
</dbReference>
<comment type="function">
    <text evidence="3">Mitochondrial GTPase involved in assembly of the large ribosomal subunit. Plays a role in expression of the mitochondrial translational machinery.</text>
</comment>
<dbReference type="Proteomes" id="UP001149163">
    <property type="component" value="Unassembled WGS sequence"/>
</dbReference>
<dbReference type="FunFam" id="3.40.50.300:FF:001753">
    <property type="entry name" value="Mitochondrial GTPase 1"/>
    <property type="match status" value="1"/>
</dbReference>
<evidence type="ECO:0000313" key="8">
    <source>
        <dbReference type="Proteomes" id="UP001149163"/>
    </source>
</evidence>
<dbReference type="InterPro" id="IPR006073">
    <property type="entry name" value="GTP-bd"/>
</dbReference>
<feature type="binding site" evidence="4">
    <location>
        <begin position="142"/>
        <end position="147"/>
    </location>
    <ligand>
        <name>GTP</name>
        <dbReference type="ChEBI" id="CHEBI:37565"/>
    </ligand>
</feature>
<dbReference type="GeneID" id="81423846"/>
<feature type="domain" description="G" evidence="6">
    <location>
        <begin position="134"/>
        <end position="219"/>
    </location>
</feature>
<accession>A0A9W9IH73</accession>
<dbReference type="CDD" id="cd01856">
    <property type="entry name" value="YlqF"/>
    <property type="match status" value="1"/>
</dbReference>
<dbReference type="GO" id="GO:0003924">
    <property type="term" value="F:GTPase activity"/>
    <property type="evidence" value="ECO:0007669"/>
    <property type="project" value="TreeGrafter"/>
</dbReference>
<comment type="subcellular location">
    <subcellularLocation>
        <location evidence="3">Mitochondrion inner membrane</location>
        <topology evidence="3">Peripheral membrane protein</topology>
    </subcellularLocation>
</comment>
<evidence type="ECO:0000256" key="2">
    <source>
        <dbReference type="ARBA" id="ARBA00023134"/>
    </source>
</evidence>
<feature type="compositionally biased region" description="Basic and acidic residues" evidence="5">
    <location>
        <begin position="323"/>
        <end position="333"/>
    </location>
</feature>
<feature type="compositionally biased region" description="Basic and acidic residues" evidence="5">
    <location>
        <begin position="303"/>
        <end position="312"/>
    </location>
</feature>
<dbReference type="GO" id="GO:0005525">
    <property type="term" value="F:GTP binding"/>
    <property type="evidence" value="ECO:0007669"/>
    <property type="project" value="UniProtKB-KW"/>
</dbReference>
<dbReference type="OrthoDB" id="269151at2759"/>
<dbReference type="PANTHER" id="PTHR45782:SF4">
    <property type="entry name" value="MITOCHONDRIAL RIBOSOME-ASSOCIATED GTPASE 1"/>
    <property type="match status" value="1"/>
</dbReference>
<organism evidence="7 8">
    <name type="scientific">Penicillium canariense</name>
    <dbReference type="NCBI Taxonomy" id="189055"/>
    <lineage>
        <taxon>Eukaryota</taxon>
        <taxon>Fungi</taxon>
        <taxon>Dikarya</taxon>
        <taxon>Ascomycota</taxon>
        <taxon>Pezizomycotina</taxon>
        <taxon>Eurotiomycetes</taxon>
        <taxon>Eurotiomycetidae</taxon>
        <taxon>Eurotiales</taxon>
        <taxon>Aspergillaceae</taxon>
        <taxon>Penicillium</taxon>
    </lineage>
</organism>
<proteinExistence type="inferred from homology"/>